<protein>
    <submittedName>
        <fullName evidence="3">SAM-dependent methyltransferase, MidA family</fullName>
    </submittedName>
</protein>
<gene>
    <name evidence="3" type="ORF">SAMN04488125_12439</name>
</gene>
<evidence type="ECO:0000256" key="2">
    <source>
        <dbReference type="ARBA" id="ARBA00022679"/>
    </source>
</evidence>
<dbReference type="Proteomes" id="UP000198804">
    <property type="component" value="Unassembled WGS sequence"/>
</dbReference>
<dbReference type="PANTHER" id="PTHR12049:SF7">
    <property type="entry name" value="PROTEIN ARGININE METHYLTRANSFERASE NDUFAF7, MITOCHONDRIAL"/>
    <property type="match status" value="1"/>
</dbReference>
<dbReference type="SUPFAM" id="SSF53335">
    <property type="entry name" value="S-adenosyl-L-methionine-dependent methyltransferases"/>
    <property type="match status" value="1"/>
</dbReference>
<dbReference type="Pfam" id="PF02636">
    <property type="entry name" value="Methyltransf_28"/>
    <property type="match status" value="1"/>
</dbReference>
<dbReference type="Gene3D" id="3.40.50.12710">
    <property type="match status" value="1"/>
</dbReference>
<evidence type="ECO:0000313" key="3">
    <source>
        <dbReference type="EMBL" id="SFL77753.1"/>
    </source>
</evidence>
<keyword evidence="4" id="KW-1185">Reference proteome</keyword>
<dbReference type="GO" id="GO:0032259">
    <property type="term" value="P:methylation"/>
    <property type="evidence" value="ECO:0007669"/>
    <property type="project" value="UniProtKB-KW"/>
</dbReference>
<accession>A0A1I4KGL7</accession>
<evidence type="ECO:0000313" key="4">
    <source>
        <dbReference type="Proteomes" id="UP000198804"/>
    </source>
</evidence>
<reference evidence="4" key="1">
    <citation type="submission" date="2016-10" db="EMBL/GenBank/DDBJ databases">
        <authorList>
            <person name="Varghese N."/>
            <person name="Submissions S."/>
        </authorList>
    </citation>
    <scope>NUCLEOTIDE SEQUENCE [LARGE SCALE GENOMIC DNA]</scope>
    <source>
        <strain evidence="4">CGMCC 1.6474</strain>
    </source>
</reference>
<dbReference type="EMBL" id="FOSV01000024">
    <property type="protein sequence ID" value="SFL77753.1"/>
    <property type="molecule type" value="Genomic_DNA"/>
</dbReference>
<dbReference type="GO" id="GO:0035243">
    <property type="term" value="F:protein-arginine omega-N symmetric methyltransferase activity"/>
    <property type="evidence" value="ECO:0007669"/>
    <property type="project" value="TreeGrafter"/>
</dbReference>
<evidence type="ECO:0000256" key="1">
    <source>
        <dbReference type="ARBA" id="ARBA00022603"/>
    </source>
</evidence>
<dbReference type="InterPro" id="IPR038375">
    <property type="entry name" value="NDUFAF7_sf"/>
</dbReference>
<organism evidence="3 4">
    <name type="scientific">Methylorubrum salsuginis</name>
    <dbReference type="NCBI Taxonomy" id="414703"/>
    <lineage>
        <taxon>Bacteria</taxon>
        <taxon>Pseudomonadati</taxon>
        <taxon>Pseudomonadota</taxon>
        <taxon>Alphaproteobacteria</taxon>
        <taxon>Hyphomicrobiales</taxon>
        <taxon>Methylobacteriaceae</taxon>
        <taxon>Methylorubrum</taxon>
    </lineage>
</organism>
<sequence>MASPLLSVLTRMIRTDGPIGLDRYMALCLSHPAHGYYATRDPLGPRGDFVTAPEISQMFGELIGAWAASLLAGFSGPVRPCLVELGPGRGTLMSDALRALRAAGAVFDLHLVETSPVLRALQAERLAEAGPTFHDSVASLPEAPLLVIANEFFDALPARQFVRTARGWCERRVGLGEDGALAFGLDPEPDPQLTAEAPDGAVLTVPSAALSAMRDLARRLVRDGGALLAIDYGHTDPGFGDTLQAVEGHAFADLLARPGEADLTVHVDFSALARAAAAEGATIHGPVAQRDFLLAVGLEARAARLKARADATQAAVIDAAVARLTDPSPRGMGALFKVLGVSHPAFTALPALPSR</sequence>
<keyword evidence="1 3" id="KW-0489">Methyltransferase</keyword>
<dbReference type="AlphaFoldDB" id="A0A1I4KGL7"/>
<keyword evidence="2 3" id="KW-0808">Transferase</keyword>
<proteinExistence type="predicted"/>
<dbReference type="STRING" id="414703.SAMN04488125_12439"/>
<dbReference type="InterPro" id="IPR029063">
    <property type="entry name" value="SAM-dependent_MTases_sf"/>
</dbReference>
<dbReference type="InterPro" id="IPR003788">
    <property type="entry name" value="NDUFAF7"/>
</dbReference>
<dbReference type="PANTHER" id="PTHR12049">
    <property type="entry name" value="PROTEIN ARGININE METHYLTRANSFERASE NDUFAF7, MITOCHONDRIAL"/>
    <property type="match status" value="1"/>
</dbReference>
<name>A0A1I4KGL7_9HYPH</name>